<proteinExistence type="inferred from homology"/>
<accession>A0AAJ0C0C3</accession>
<evidence type="ECO:0000256" key="1">
    <source>
        <dbReference type="RuleBase" id="RU365099"/>
    </source>
</evidence>
<comment type="similarity">
    <text evidence="1">Belongs to the AIM41 family.</text>
</comment>
<dbReference type="InterPro" id="IPR019004">
    <property type="entry name" value="YqeY/Aim41"/>
</dbReference>
<evidence type="ECO:0000313" key="3">
    <source>
        <dbReference type="Proteomes" id="UP001244011"/>
    </source>
</evidence>
<reference evidence="2" key="1">
    <citation type="submission" date="2023-06" db="EMBL/GenBank/DDBJ databases">
        <title>Genome-scale phylogeny and comparative genomics of the fungal order Sordariales.</title>
        <authorList>
            <consortium name="Lawrence Berkeley National Laboratory"/>
            <person name="Hensen N."/>
            <person name="Bonometti L."/>
            <person name="Westerberg I."/>
            <person name="Brannstrom I.O."/>
            <person name="Guillou S."/>
            <person name="Cros-Aarteil S."/>
            <person name="Calhoun S."/>
            <person name="Haridas S."/>
            <person name="Kuo A."/>
            <person name="Mondo S."/>
            <person name="Pangilinan J."/>
            <person name="Riley R."/>
            <person name="Labutti K."/>
            <person name="Andreopoulos B."/>
            <person name="Lipzen A."/>
            <person name="Chen C."/>
            <person name="Yanf M."/>
            <person name="Daum C."/>
            <person name="Ng V."/>
            <person name="Clum A."/>
            <person name="Steindorff A."/>
            <person name="Ohm R."/>
            <person name="Martin F."/>
            <person name="Silar P."/>
            <person name="Natvig D."/>
            <person name="Lalanne C."/>
            <person name="Gautier V."/>
            <person name="Ament-Velasquez S.L."/>
            <person name="Kruys A."/>
            <person name="Hutchinson M.I."/>
            <person name="Powell A.J."/>
            <person name="Barry K."/>
            <person name="Miller A.N."/>
            <person name="Grigoriev I.V."/>
            <person name="Debuchy R."/>
            <person name="Gladieux P."/>
            <person name="Thoren M.H."/>
            <person name="Johannesson H."/>
        </authorList>
    </citation>
    <scope>NUCLEOTIDE SEQUENCE</scope>
    <source>
        <strain evidence="2">8032-3</strain>
    </source>
</reference>
<comment type="caution">
    <text evidence="2">The sequence shown here is derived from an EMBL/GenBank/DDBJ whole genome shotgun (WGS) entry which is preliminary data.</text>
</comment>
<dbReference type="PANTHER" id="PTHR28055:SF1">
    <property type="entry name" value="ALTERED INHERITANCE OF MITOCHONDRIA PROTEIN 41, MITOCHONDRIAL"/>
    <property type="match status" value="1"/>
</dbReference>
<dbReference type="PANTHER" id="PTHR28055">
    <property type="entry name" value="ALTERED INHERITANCE OF MITOCHONDRIA PROTEIN 41, MITOCHONDRIAL"/>
    <property type="match status" value="1"/>
</dbReference>
<dbReference type="InterPro" id="IPR042184">
    <property type="entry name" value="YqeY/Aim41_N"/>
</dbReference>
<comment type="subcellular location">
    <subcellularLocation>
        <location evidence="1">Mitochondrion</location>
    </subcellularLocation>
</comment>
<dbReference type="GO" id="GO:0016884">
    <property type="term" value="F:carbon-nitrogen ligase activity, with glutamine as amido-N-donor"/>
    <property type="evidence" value="ECO:0007669"/>
    <property type="project" value="UniProtKB-UniRule"/>
</dbReference>
<organism evidence="2 3">
    <name type="scientific">Phialemonium atrogriseum</name>
    <dbReference type="NCBI Taxonomy" id="1093897"/>
    <lineage>
        <taxon>Eukaryota</taxon>
        <taxon>Fungi</taxon>
        <taxon>Dikarya</taxon>
        <taxon>Ascomycota</taxon>
        <taxon>Pezizomycotina</taxon>
        <taxon>Sordariomycetes</taxon>
        <taxon>Sordariomycetidae</taxon>
        <taxon>Cephalothecales</taxon>
        <taxon>Cephalothecaceae</taxon>
        <taxon>Phialemonium</taxon>
    </lineage>
</organism>
<keyword evidence="3" id="KW-1185">Reference proteome</keyword>
<gene>
    <name evidence="1" type="primary">AIM41</name>
    <name evidence="2" type="ORF">QBC33DRAFT_540074</name>
</gene>
<name>A0AAJ0C0C3_9PEZI</name>
<dbReference type="InterPro" id="IPR003789">
    <property type="entry name" value="Asn/Gln_tRNA_amidoTrase-B-like"/>
</dbReference>
<dbReference type="Gene3D" id="1.10.1510.10">
    <property type="entry name" value="Uncharacterised protein YqeY/AIM41 PF09424, N-terminal domain"/>
    <property type="match status" value="1"/>
</dbReference>
<protein>
    <recommendedName>
        <fullName evidence="1">Altered inheritance of mitochondria protein 41</fullName>
    </recommendedName>
</protein>
<dbReference type="GO" id="GO:0005739">
    <property type="term" value="C:mitochondrion"/>
    <property type="evidence" value="ECO:0007669"/>
    <property type="project" value="UniProtKB-SubCell"/>
</dbReference>
<dbReference type="Pfam" id="PF09424">
    <property type="entry name" value="YqeY"/>
    <property type="match status" value="1"/>
</dbReference>
<evidence type="ECO:0000313" key="2">
    <source>
        <dbReference type="EMBL" id="KAK1766743.1"/>
    </source>
</evidence>
<sequence length="200" mass="21515">MTTRLLPARVVGSFNQLVPRQITATTSLSSRCLQLSRCYSSEPAPPALLSKLKGDLKTAMKAKDAARLTVLRSVIAATLNASKTASPIRTNAQLVALLRKQARSSQEAADEFRDAGREDLVEKEEAQLRVLREYADGSGIESVGEEELRNMVEAVKAELVSEGITGKAATGEAMKRLLAPGGPLDGKDVEKADVVRIIKE</sequence>
<dbReference type="SUPFAM" id="SSF89095">
    <property type="entry name" value="GatB/YqeY motif"/>
    <property type="match status" value="1"/>
</dbReference>
<keyword evidence="1" id="KW-0496">Mitochondrion</keyword>
<dbReference type="EMBL" id="MU839010">
    <property type="protein sequence ID" value="KAK1766743.1"/>
    <property type="molecule type" value="Genomic_DNA"/>
</dbReference>
<dbReference type="Proteomes" id="UP001244011">
    <property type="component" value="Unassembled WGS sequence"/>
</dbReference>
<dbReference type="AlphaFoldDB" id="A0AAJ0C0C3"/>